<dbReference type="PROSITE" id="PS51257">
    <property type="entry name" value="PROKAR_LIPOPROTEIN"/>
    <property type="match status" value="1"/>
</dbReference>
<comment type="caution">
    <text evidence="1">The sequence shown here is derived from an EMBL/GenBank/DDBJ whole genome shotgun (WGS) entry which is preliminary data.</text>
</comment>
<protein>
    <recommendedName>
        <fullName evidence="3">DUF4221 domain-containing protein</fullName>
    </recommendedName>
</protein>
<dbReference type="EMBL" id="JBHULB010000017">
    <property type="protein sequence ID" value="MFD2587905.1"/>
    <property type="molecule type" value="Genomic_DNA"/>
</dbReference>
<accession>A0ABW5MXL0</accession>
<sequence>MKLKIFFLLVTIILMIGCSKDENFVEEPVSESVNFTVIGQNAENLFEYRYNSGSAPLDVVNLSSELGIEGTFLTLRQVENTMSYYSFSGGDFSLAFKDMNTGKVDLFPRFFTNSIENSIVWGTNSKETVHLGFYNPSGSTNVGLKNIDIPSFESTDLQIDFNVENLYQPLYYDRKLFIAYKDVSDQYKVQVYNLDTKNFLASLNFGEFSPSLLINEEKNLAVIKSHLGIDTQLEIYDFDTLSLLESTPIQLERFFSPGELDVDLVEGKLYYSFQYAQPSTVNFGPAIYDIDRNEEERIDMRSILEQAEAVAQKQFILTVQGYSKVKKQFYVGYISDDGQLNDGGVLVISEGGELIENVSVPFAPMYFLKD</sequence>
<evidence type="ECO:0008006" key="3">
    <source>
        <dbReference type="Google" id="ProtNLM"/>
    </source>
</evidence>
<reference evidence="2" key="1">
    <citation type="journal article" date="2019" name="Int. J. Syst. Evol. Microbiol.">
        <title>The Global Catalogue of Microorganisms (GCM) 10K type strain sequencing project: providing services to taxonomists for standard genome sequencing and annotation.</title>
        <authorList>
            <consortium name="The Broad Institute Genomics Platform"/>
            <consortium name="The Broad Institute Genome Sequencing Center for Infectious Disease"/>
            <person name="Wu L."/>
            <person name="Ma J."/>
        </authorList>
    </citation>
    <scope>NUCLEOTIDE SEQUENCE [LARGE SCALE GENOMIC DNA]</scope>
    <source>
        <strain evidence="2">KCTC 52368</strain>
    </source>
</reference>
<dbReference type="RefSeq" id="WP_377767448.1">
    <property type="nucleotide sequence ID" value="NZ_JBHULB010000017.1"/>
</dbReference>
<organism evidence="1 2">
    <name type="scientific">Croceitalea marina</name>
    <dbReference type="NCBI Taxonomy" id="1775166"/>
    <lineage>
        <taxon>Bacteria</taxon>
        <taxon>Pseudomonadati</taxon>
        <taxon>Bacteroidota</taxon>
        <taxon>Flavobacteriia</taxon>
        <taxon>Flavobacteriales</taxon>
        <taxon>Flavobacteriaceae</taxon>
        <taxon>Croceitalea</taxon>
    </lineage>
</organism>
<proteinExistence type="predicted"/>
<keyword evidence="2" id="KW-1185">Reference proteome</keyword>
<evidence type="ECO:0000313" key="1">
    <source>
        <dbReference type="EMBL" id="MFD2587905.1"/>
    </source>
</evidence>
<gene>
    <name evidence="1" type="ORF">ACFSQJ_13245</name>
</gene>
<dbReference type="Proteomes" id="UP001597526">
    <property type="component" value="Unassembled WGS sequence"/>
</dbReference>
<evidence type="ECO:0000313" key="2">
    <source>
        <dbReference type="Proteomes" id="UP001597526"/>
    </source>
</evidence>
<name>A0ABW5MXL0_9FLAO</name>